<evidence type="ECO:0000313" key="5">
    <source>
        <dbReference type="EMBL" id="EXB57413.1"/>
    </source>
</evidence>
<evidence type="ECO:0000256" key="3">
    <source>
        <dbReference type="RuleBase" id="RU003616"/>
    </source>
</evidence>
<dbReference type="InterPro" id="IPR002068">
    <property type="entry name" value="A-crystallin/Hsp20_dom"/>
</dbReference>
<dbReference type="SUPFAM" id="SSF49764">
    <property type="entry name" value="HSP20-like chaperones"/>
    <property type="match status" value="1"/>
</dbReference>
<dbReference type="Gene3D" id="2.60.40.790">
    <property type="match status" value="1"/>
</dbReference>
<accession>W9RKR2</accession>
<dbReference type="InterPro" id="IPR031107">
    <property type="entry name" value="Small_HSP"/>
</dbReference>
<dbReference type="AlphaFoldDB" id="W9RKR2"/>
<keyword evidence="1" id="KW-0346">Stress response</keyword>
<organism evidence="5 6">
    <name type="scientific">Morus notabilis</name>
    <dbReference type="NCBI Taxonomy" id="981085"/>
    <lineage>
        <taxon>Eukaryota</taxon>
        <taxon>Viridiplantae</taxon>
        <taxon>Streptophyta</taxon>
        <taxon>Embryophyta</taxon>
        <taxon>Tracheophyta</taxon>
        <taxon>Spermatophyta</taxon>
        <taxon>Magnoliopsida</taxon>
        <taxon>eudicotyledons</taxon>
        <taxon>Gunneridae</taxon>
        <taxon>Pentapetalae</taxon>
        <taxon>rosids</taxon>
        <taxon>fabids</taxon>
        <taxon>Rosales</taxon>
        <taxon>Moraceae</taxon>
        <taxon>Moreae</taxon>
        <taxon>Morus</taxon>
    </lineage>
</organism>
<sequence length="143" mass="16656">MTWLGPWLGWRRGSWDENWIGSDVWDPFGFGSSSERRDDTAALAGAHVDWRETDNFHIFRADVPGVRKEEVKVHVEDGNILQIDTWHRVERRRGSFVRRFRLPDNANLDDIKCSLEDGVLSVMVPKKETDQETRGNVRHIDID</sequence>
<evidence type="ECO:0000256" key="2">
    <source>
        <dbReference type="PROSITE-ProRule" id="PRU00285"/>
    </source>
</evidence>
<dbReference type="Pfam" id="PF00011">
    <property type="entry name" value="HSP20"/>
    <property type="match status" value="1"/>
</dbReference>
<dbReference type="OrthoDB" id="1245404at2759"/>
<feature type="domain" description="SHSP" evidence="4">
    <location>
        <begin position="39"/>
        <end position="143"/>
    </location>
</feature>
<gene>
    <name evidence="5" type="ORF">L484_016466</name>
</gene>
<dbReference type="STRING" id="981085.W9RKR2"/>
<dbReference type="PROSITE" id="PS01031">
    <property type="entry name" value="SHSP"/>
    <property type="match status" value="1"/>
</dbReference>
<keyword evidence="6" id="KW-1185">Reference proteome</keyword>
<comment type="similarity">
    <text evidence="2 3">Belongs to the small heat shock protein (HSP20) family.</text>
</comment>
<dbReference type="EMBL" id="KE344346">
    <property type="protein sequence ID" value="EXB57413.1"/>
    <property type="molecule type" value="Genomic_DNA"/>
</dbReference>
<dbReference type="PANTHER" id="PTHR11527">
    <property type="entry name" value="HEAT-SHOCK PROTEIN 20 FAMILY MEMBER"/>
    <property type="match status" value="1"/>
</dbReference>
<dbReference type="InterPro" id="IPR008978">
    <property type="entry name" value="HSP20-like_chaperone"/>
</dbReference>
<dbReference type="Proteomes" id="UP000030645">
    <property type="component" value="Unassembled WGS sequence"/>
</dbReference>
<proteinExistence type="inferred from homology"/>
<dbReference type="eggNOG" id="KOG0710">
    <property type="taxonomic scope" value="Eukaryota"/>
</dbReference>
<name>W9RKR2_9ROSA</name>
<reference evidence="6" key="1">
    <citation type="submission" date="2013-01" db="EMBL/GenBank/DDBJ databases">
        <title>Draft Genome Sequence of a Mulberry Tree, Morus notabilis C.K. Schneid.</title>
        <authorList>
            <person name="He N."/>
            <person name="Zhao S."/>
        </authorList>
    </citation>
    <scope>NUCLEOTIDE SEQUENCE</scope>
</reference>
<evidence type="ECO:0000256" key="1">
    <source>
        <dbReference type="ARBA" id="ARBA00023016"/>
    </source>
</evidence>
<dbReference type="KEGG" id="mnt:21399513"/>
<protein>
    <recommendedName>
        <fullName evidence="4">SHSP domain-containing protein</fullName>
    </recommendedName>
</protein>
<evidence type="ECO:0000313" key="6">
    <source>
        <dbReference type="Proteomes" id="UP000030645"/>
    </source>
</evidence>
<evidence type="ECO:0000259" key="4">
    <source>
        <dbReference type="PROSITE" id="PS01031"/>
    </source>
</evidence>